<keyword evidence="3" id="KW-1185">Reference proteome</keyword>
<reference evidence="2" key="1">
    <citation type="submission" date="2018-05" db="EMBL/GenBank/DDBJ databases">
        <title>Draft genome of Mucuna pruriens seed.</title>
        <authorList>
            <person name="Nnadi N.E."/>
            <person name="Vos R."/>
            <person name="Hasami M.H."/>
            <person name="Devisetty U.K."/>
            <person name="Aguiy J.C."/>
        </authorList>
    </citation>
    <scope>NUCLEOTIDE SEQUENCE [LARGE SCALE GENOMIC DNA]</scope>
    <source>
        <strain evidence="2">JCA_2017</strain>
    </source>
</reference>
<dbReference type="OrthoDB" id="1426925at2759"/>
<organism evidence="2 3">
    <name type="scientific">Mucuna pruriens</name>
    <name type="common">Velvet bean</name>
    <name type="synonym">Dolichos pruriens</name>
    <dbReference type="NCBI Taxonomy" id="157652"/>
    <lineage>
        <taxon>Eukaryota</taxon>
        <taxon>Viridiplantae</taxon>
        <taxon>Streptophyta</taxon>
        <taxon>Embryophyta</taxon>
        <taxon>Tracheophyta</taxon>
        <taxon>Spermatophyta</taxon>
        <taxon>Magnoliopsida</taxon>
        <taxon>eudicotyledons</taxon>
        <taxon>Gunneridae</taxon>
        <taxon>Pentapetalae</taxon>
        <taxon>rosids</taxon>
        <taxon>fabids</taxon>
        <taxon>Fabales</taxon>
        <taxon>Fabaceae</taxon>
        <taxon>Papilionoideae</taxon>
        <taxon>50 kb inversion clade</taxon>
        <taxon>NPAAA clade</taxon>
        <taxon>indigoferoid/millettioid clade</taxon>
        <taxon>Phaseoleae</taxon>
        <taxon>Mucuna</taxon>
    </lineage>
</organism>
<evidence type="ECO:0000313" key="2">
    <source>
        <dbReference type="EMBL" id="RDX89599.1"/>
    </source>
</evidence>
<dbReference type="AlphaFoldDB" id="A0A371GG92"/>
<protein>
    <submittedName>
        <fullName evidence="2">Uncharacterized protein</fullName>
    </submittedName>
</protein>
<sequence>MSSKLNSSTPMQFSILRFSSISVRICNLNPEVALHSMLMALKQGLFSNNMDDLRTSAFGYIQMEEMTKFCNSICSGQALASRNHKDHNTLVERMERRARARGRIESHCIRSSPGPSPNVCEKRVNSEHLVKNKISTIRGGVRDEEEDKDGFDGSTHQ</sequence>
<gene>
    <name evidence="2" type="ORF">CR513_28654</name>
</gene>
<feature type="region of interest" description="Disordered" evidence="1">
    <location>
        <begin position="138"/>
        <end position="157"/>
    </location>
</feature>
<comment type="caution">
    <text evidence="2">The sequence shown here is derived from an EMBL/GenBank/DDBJ whole genome shotgun (WGS) entry which is preliminary data.</text>
</comment>
<evidence type="ECO:0000256" key="1">
    <source>
        <dbReference type="SAM" id="MobiDB-lite"/>
    </source>
</evidence>
<accession>A0A371GG92</accession>
<dbReference type="Proteomes" id="UP000257109">
    <property type="component" value="Unassembled WGS sequence"/>
</dbReference>
<proteinExistence type="predicted"/>
<evidence type="ECO:0000313" key="3">
    <source>
        <dbReference type="Proteomes" id="UP000257109"/>
    </source>
</evidence>
<dbReference type="EMBL" id="QJKJ01005627">
    <property type="protein sequence ID" value="RDX89599.1"/>
    <property type="molecule type" value="Genomic_DNA"/>
</dbReference>
<feature type="non-terminal residue" evidence="2">
    <location>
        <position position="1"/>
    </location>
</feature>
<name>A0A371GG92_MUCPR</name>